<proteinExistence type="predicted"/>
<protein>
    <recommendedName>
        <fullName evidence="2">Bacteriophage P22, Gp10, DNA-stabilising</fullName>
    </recommendedName>
</protein>
<dbReference type="Gene3D" id="2.40.30.20">
    <property type="match status" value="1"/>
</dbReference>
<dbReference type="EMBL" id="LR798315">
    <property type="protein sequence ID" value="CAB5223026.1"/>
    <property type="molecule type" value="Genomic_DNA"/>
</dbReference>
<reference evidence="1" key="1">
    <citation type="submission" date="2020-05" db="EMBL/GenBank/DDBJ databases">
        <authorList>
            <person name="Chiriac C."/>
            <person name="Salcher M."/>
            <person name="Ghai R."/>
            <person name="Kavagutti S V."/>
        </authorList>
    </citation>
    <scope>NUCLEOTIDE SEQUENCE</scope>
</reference>
<sequence length="686" mass="72673">MAGALKTTTITAPGFMGLNTQDSGVTLESGYATVANNCIIDKYGRLGARRGWDLITDSTNAIFTASISTTTMTVHSVTSGTLSIGTVISGTGISTGTTITALGTGTGGTGTYTVSISQTRNGLSATYVRTGTSVVVTSTAHGLLVGDTVYLDFTTGTATDGAFAITAVTANTFTITHGTSGTTSGNVTVYRPTIASNSLGTNNYLESLFEFKGVNGTISYLSSGNGQLFASSITTNLTRKYVFGADSGGPVALSTQPNFTGNRWQWCALPEGSGPVAESYAFAAQNGNPFLVYREGAHNGPFVFQKVGTADGYGTMPSGVTTFDPDCCLAAFGRVWVAGLTDNKTTVYHSRLLDGATFTGTGAGLLDVGAMVGQNDEVVALAQHNKYLVIFCRNNILVYGNNVAGQAVDANSIELLDTVKGIGCIARDSVQHTGNDLVFLSKSGVRSFNRTIQENSMPLRELSLNIRDDLVSYLAVETLTEVKSAYYERDAFYLITFPGSKTMIYFDLRNVLPNGAARATVWNNNAGITYKAFCSTEDRKLLLGVPNGMAEYTGYLDNTASYTFSYYTSNSDLGAPTQEKMLKKANLVVIGSGDQDFVFKYGYDYTLNPQSVTIVQNLGTKTFSKFNTTAKYNISKYASAGIGVNTVSMPLSGSGKVIQFGVEATVNDNPVSIQKIDVYLKTGKIL</sequence>
<organism evidence="1">
    <name type="scientific">uncultured Caudovirales phage</name>
    <dbReference type="NCBI Taxonomy" id="2100421"/>
    <lineage>
        <taxon>Viruses</taxon>
        <taxon>Duplodnaviria</taxon>
        <taxon>Heunggongvirae</taxon>
        <taxon>Uroviricota</taxon>
        <taxon>Caudoviricetes</taxon>
        <taxon>Peduoviridae</taxon>
        <taxon>Maltschvirus</taxon>
        <taxon>Maltschvirus maltsch</taxon>
    </lineage>
</organism>
<accession>A0A6J7WYF2</accession>
<evidence type="ECO:0000313" key="1">
    <source>
        <dbReference type="EMBL" id="CAB5223026.1"/>
    </source>
</evidence>
<gene>
    <name evidence="1" type="ORF">UFOVP369_48</name>
</gene>
<evidence type="ECO:0008006" key="2">
    <source>
        <dbReference type="Google" id="ProtNLM"/>
    </source>
</evidence>
<name>A0A6J7WYF2_9CAUD</name>
<dbReference type="InterPro" id="IPR023366">
    <property type="entry name" value="ATP_synth_asu-like_sf"/>
</dbReference>